<organism evidence="1 2">
    <name type="scientific">Escherichia phage 121Q</name>
    <dbReference type="NCBI Taxonomy" id="1555202"/>
    <lineage>
        <taxon>Viruses</taxon>
        <taxon>Duplodnaviria</taxon>
        <taxon>Heunggongvirae</taxon>
        <taxon>Uroviricota</taxon>
        <taxon>Caudoviricetes</taxon>
        <taxon>Asteriusvirus</taxon>
        <taxon>Asteriusvirus av121Q</taxon>
    </lineage>
</organism>
<dbReference type="EMBL" id="KM507819">
    <property type="protein sequence ID" value="AIT14045.1"/>
    <property type="molecule type" value="Genomic_DNA"/>
</dbReference>
<dbReference type="RefSeq" id="YP_009101742.1">
    <property type="nucleotide sequence ID" value="NC_025447.1"/>
</dbReference>
<keyword evidence="2" id="KW-1185">Reference proteome</keyword>
<dbReference type="Proteomes" id="UP000029889">
    <property type="component" value="Segment"/>
</dbReference>
<protein>
    <submittedName>
        <fullName evidence="1">Structural protein</fullName>
    </submittedName>
</protein>
<proteinExistence type="predicted"/>
<name>A0A097EXA1_9CAUD</name>
<dbReference type="GeneID" id="22111195"/>
<dbReference type="OrthoDB" id="6395at10239"/>
<sequence>MSRSIAAAGRYKFGECGYVVDGAILNDGTRLKNIRIYRQRSHRLYDLVDPRTNIIYRKVQITTKDNKGYLLNYNKTNDQLLSEINKNCFFVRGYSEEPQETDTGFVYKFMLHKTILGSSQTLYHMYTPECGIIDRDIDNILISPVFVGNDSISGKLFNTGSEIDTNGMVITIVLPDGTEYFTTQFVNDAFTIPVDVITQSGKGTATLTSPYYNTKVVEFDVLESGEDIDFVTSVLLSQFEPVSEGVFSAVVPFDVHDRGQYLALQAYSGDLYQVGVDLSVDAEGNITVYQTDNLPVSLSIIGKTLHTTPFHKEYTLSEWVLGEDSMYSISVPVTEHGKALPQVQLYSSDNHVVHSEIQVDEDDNVILKVVEPLDCSVVIVGYNA</sequence>
<dbReference type="KEGG" id="vg:22111195"/>
<reference evidence="1 2" key="1">
    <citation type="submission" date="2014-09" db="EMBL/GenBank/DDBJ databases">
        <authorList>
            <person name="Lapin J.S."/>
            <person name="Pope W.H."/>
            <person name="Hua J."/>
            <person name="Ford M.E."/>
            <person name="Conway J.F."/>
            <person name="Hatfull G.F."/>
            <person name="Hendrix R.W."/>
        </authorList>
    </citation>
    <scope>NUCLEOTIDE SEQUENCE [LARGE SCALE GENOMIC DNA]</scope>
</reference>
<evidence type="ECO:0000313" key="2">
    <source>
        <dbReference type="Proteomes" id="UP000029889"/>
    </source>
</evidence>
<evidence type="ECO:0000313" key="1">
    <source>
        <dbReference type="EMBL" id="AIT14045.1"/>
    </source>
</evidence>
<gene>
    <name evidence="1" type="primary">155</name>
    <name evidence="1" type="ORF">PBI_121Q_155</name>
</gene>
<accession>A0A097EXA1</accession>